<evidence type="ECO:0000256" key="8">
    <source>
        <dbReference type="ARBA" id="ARBA00022723"/>
    </source>
</evidence>
<dbReference type="Gene3D" id="3.30.40.10">
    <property type="entry name" value="Zinc/RING finger domain, C3HC4 (zinc finger)"/>
    <property type="match status" value="1"/>
</dbReference>
<accession>C1MHZ0</accession>
<evidence type="ECO:0000256" key="14">
    <source>
        <dbReference type="ARBA" id="ARBA00023136"/>
    </source>
</evidence>
<keyword evidence="7 16" id="KW-0812">Transmembrane</keyword>
<keyword evidence="19" id="KW-1185">Reference proteome</keyword>
<dbReference type="GO" id="GO:0036503">
    <property type="term" value="P:ERAD pathway"/>
    <property type="evidence" value="ECO:0007669"/>
    <property type="project" value="TreeGrafter"/>
</dbReference>
<evidence type="ECO:0000313" key="18">
    <source>
        <dbReference type="EMBL" id="EEH60827.1"/>
    </source>
</evidence>
<protein>
    <recommendedName>
        <fullName evidence="5">RING-type E3 ubiquitin transferase</fullName>
        <ecNumber evidence="5">2.3.2.27</ecNumber>
    </recommendedName>
</protein>
<evidence type="ECO:0000256" key="9">
    <source>
        <dbReference type="ARBA" id="ARBA00022771"/>
    </source>
</evidence>
<proteinExistence type="inferred from homology"/>
<dbReference type="Pfam" id="PF25563">
    <property type="entry name" value="TPR_SYVN1_N"/>
    <property type="match status" value="1"/>
</dbReference>
<feature type="non-terminal residue" evidence="18">
    <location>
        <position position="342"/>
    </location>
</feature>
<dbReference type="KEGG" id="mpp:MICPUCDRAFT_2759"/>
<dbReference type="SUPFAM" id="SSF57850">
    <property type="entry name" value="RING/U-box"/>
    <property type="match status" value="1"/>
</dbReference>
<dbReference type="InterPro" id="IPR013083">
    <property type="entry name" value="Znf_RING/FYVE/PHD"/>
</dbReference>
<evidence type="ECO:0000256" key="15">
    <source>
        <dbReference type="PROSITE-ProRule" id="PRU00175"/>
    </source>
</evidence>
<dbReference type="STRING" id="564608.C1MHZ0"/>
<dbReference type="PANTHER" id="PTHR22763">
    <property type="entry name" value="RING ZINC FINGER PROTEIN"/>
    <property type="match status" value="1"/>
</dbReference>
<dbReference type="InterPro" id="IPR001841">
    <property type="entry name" value="Znf_RING"/>
</dbReference>
<dbReference type="PROSITE" id="PS50089">
    <property type="entry name" value="ZF_RING_2"/>
    <property type="match status" value="1"/>
</dbReference>
<feature type="transmembrane region" description="Helical" evidence="16">
    <location>
        <begin position="42"/>
        <end position="60"/>
    </location>
</feature>
<keyword evidence="11" id="KW-0256">Endoplasmic reticulum</keyword>
<comment type="catalytic activity">
    <reaction evidence="1">
        <text>S-ubiquitinyl-[E2 ubiquitin-conjugating enzyme]-L-cysteine + [acceptor protein]-L-lysine = [E2 ubiquitin-conjugating enzyme]-L-cysteine + N(6)-ubiquitinyl-[acceptor protein]-L-lysine.</text>
        <dbReference type="EC" id="2.3.2.27"/>
    </reaction>
</comment>
<keyword evidence="13 16" id="KW-1133">Transmembrane helix</keyword>
<dbReference type="EC" id="2.3.2.27" evidence="5"/>
<sequence>MTLTKYVVGSFAVAGGLVYHAVKTREQYFPAMLYLSTSKLSVVVLGNLAFALTLVLGHLLKTMFLGTLREAEVERLYDRVKDAIMETCLAMTIFREEFNVRFVVLFTSLLFVKIFHWLCADRVAYIETTPSTTRLSHLRVCVLMVALVSIDTAFLNHAIAHTLKNGPSVLLLFGFEYVILASRVATTAAKYVVNVVDGWLDGAWESKGTVVFYLELLTDLLHLFVYLVFFLIIFAYYGLPVHLVRDLYVTIRNFRRRVEEFIRYRRVTANLNERFPDGSAEDLAANDDACIICREDMVFGVPGAMRPKKLPCGHLFHLGCLKSWLERQQACPTCRAPVLPED</sequence>
<dbReference type="InterPro" id="IPR050731">
    <property type="entry name" value="HRD1_E3_ubiq-ligases"/>
</dbReference>
<dbReference type="CDD" id="cd16479">
    <property type="entry name" value="RING-H2_synoviolin"/>
    <property type="match status" value="1"/>
</dbReference>
<feature type="transmembrane region" description="Helical" evidence="16">
    <location>
        <begin position="100"/>
        <end position="119"/>
    </location>
</feature>
<evidence type="ECO:0000256" key="2">
    <source>
        <dbReference type="ARBA" id="ARBA00004477"/>
    </source>
</evidence>
<keyword evidence="9 15" id="KW-0863">Zinc-finger</keyword>
<dbReference type="eggNOG" id="KOG0802">
    <property type="taxonomic scope" value="Eukaryota"/>
</dbReference>
<dbReference type="OMA" id="LYFYTFP"/>
<comment type="similarity">
    <text evidence="4">Belongs to the HRD1 family.</text>
</comment>
<evidence type="ECO:0000256" key="16">
    <source>
        <dbReference type="SAM" id="Phobius"/>
    </source>
</evidence>
<evidence type="ECO:0000256" key="1">
    <source>
        <dbReference type="ARBA" id="ARBA00000900"/>
    </source>
</evidence>
<evidence type="ECO:0000259" key="17">
    <source>
        <dbReference type="PROSITE" id="PS50089"/>
    </source>
</evidence>
<dbReference type="GeneID" id="9681142"/>
<dbReference type="RefSeq" id="XP_003055575.1">
    <property type="nucleotide sequence ID" value="XM_003055529.1"/>
</dbReference>
<feature type="transmembrane region" description="Helical" evidence="16">
    <location>
        <begin position="140"/>
        <end position="160"/>
    </location>
</feature>
<dbReference type="InterPro" id="IPR057992">
    <property type="entry name" value="TPR_SYVN1_N"/>
</dbReference>
<evidence type="ECO:0000256" key="12">
    <source>
        <dbReference type="ARBA" id="ARBA00022833"/>
    </source>
</evidence>
<evidence type="ECO:0000256" key="10">
    <source>
        <dbReference type="ARBA" id="ARBA00022786"/>
    </source>
</evidence>
<evidence type="ECO:0000256" key="4">
    <source>
        <dbReference type="ARBA" id="ARBA00010089"/>
    </source>
</evidence>
<feature type="transmembrane region" description="Helical" evidence="16">
    <location>
        <begin position="6"/>
        <end position="22"/>
    </location>
</feature>
<dbReference type="PANTHER" id="PTHR22763:SF184">
    <property type="entry name" value="E3 UBIQUITIN-PROTEIN LIGASE SYNOVIOLIN"/>
    <property type="match status" value="1"/>
</dbReference>
<evidence type="ECO:0000256" key="11">
    <source>
        <dbReference type="ARBA" id="ARBA00022824"/>
    </source>
</evidence>
<dbReference type="GO" id="GO:0043161">
    <property type="term" value="P:proteasome-mediated ubiquitin-dependent protein catabolic process"/>
    <property type="evidence" value="ECO:0007669"/>
    <property type="project" value="TreeGrafter"/>
</dbReference>
<keyword evidence="12" id="KW-0862">Zinc</keyword>
<gene>
    <name evidence="18" type="ORF">MICPUCDRAFT_2759</name>
</gene>
<dbReference type="GO" id="GO:0005789">
    <property type="term" value="C:endoplasmic reticulum membrane"/>
    <property type="evidence" value="ECO:0007669"/>
    <property type="project" value="UniProtKB-SubCell"/>
</dbReference>
<dbReference type="AlphaFoldDB" id="C1MHZ0"/>
<comment type="subcellular location">
    <subcellularLocation>
        <location evidence="2">Endoplasmic reticulum membrane</location>
        <topology evidence="2">Multi-pass membrane protein</topology>
    </subcellularLocation>
</comment>
<keyword evidence="10" id="KW-0833">Ubl conjugation pathway</keyword>
<dbReference type="GO" id="GO:0008270">
    <property type="term" value="F:zinc ion binding"/>
    <property type="evidence" value="ECO:0007669"/>
    <property type="project" value="UniProtKB-KW"/>
</dbReference>
<comment type="pathway">
    <text evidence="3">Protein modification; protein ubiquitination.</text>
</comment>
<organism evidence="19">
    <name type="scientific">Micromonas pusilla (strain CCMP1545)</name>
    <name type="common">Picoplanktonic green alga</name>
    <dbReference type="NCBI Taxonomy" id="564608"/>
    <lineage>
        <taxon>Eukaryota</taxon>
        <taxon>Viridiplantae</taxon>
        <taxon>Chlorophyta</taxon>
        <taxon>Mamiellophyceae</taxon>
        <taxon>Mamiellales</taxon>
        <taxon>Mamiellaceae</taxon>
        <taxon>Micromonas</taxon>
    </lineage>
</organism>
<reference evidence="18 19" key="1">
    <citation type="journal article" date="2009" name="Science">
        <title>Green evolution and dynamic adaptations revealed by genomes of the marine picoeukaryotes Micromonas.</title>
        <authorList>
            <person name="Worden A.Z."/>
            <person name="Lee J.H."/>
            <person name="Mock T."/>
            <person name="Rouze P."/>
            <person name="Simmons M.P."/>
            <person name="Aerts A.L."/>
            <person name="Allen A.E."/>
            <person name="Cuvelier M.L."/>
            <person name="Derelle E."/>
            <person name="Everett M.V."/>
            <person name="Foulon E."/>
            <person name="Grimwood J."/>
            <person name="Gundlach H."/>
            <person name="Henrissat B."/>
            <person name="Napoli C."/>
            <person name="McDonald S.M."/>
            <person name="Parker M.S."/>
            <person name="Rombauts S."/>
            <person name="Salamov A."/>
            <person name="Von Dassow P."/>
            <person name="Badger J.H."/>
            <person name="Coutinho P.M."/>
            <person name="Demir E."/>
            <person name="Dubchak I."/>
            <person name="Gentemann C."/>
            <person name="Eikrem W."/>
            <person name="Gready J.E."/>
            <person name="John U."/>
            <person name="Lanier W."/>
            <person name="Lindquist E.A."/>
            <person name="Lucas S."/>
            <person name="Mayer K.F."/>
            <person name="Moreau H."/>
            <person name="Not F."/>
            <person name="Otillar R."/>
            <person name="Panaud O."/>
            <person name="Pangilinan J."/>
            <person name="Paulsen I."/>
            <person name="Piegu B."/>
            <person name="Poliakov A."/>
            <person name="Robbens S."/>
            <person name="Schmutz J."/>
            <person name="Toulza E."/>
            <person name="Wyss T."/>
            <person name="Zelensky A."/>
            <person name="Zhou K."/>
            <person name="Armbrust E.V."/>
            <person name="Bhattacharya D."/>
            <person name="Goodenough U.W."/>
            <person name="Van de Peer Y."/>
            <person name="Grigoriev I.V."/>
        </authorList>
    </citation>
    <scope>NUCLEOTIDE SEQUENCE [LARGE SCALE GENOMIC DNA]</scope>
    <source>
        <strain evidence="18 19">CCMP1545</strain>
    </source>
</reference>
<feature type="domain" description="RING-type" evidence="17">
    <location>
        <begin position="290"/>
        <end position="335"/>
    </location>
</feature>
<dbReference type="Pfam" id="PF13639">
    <property type="entry name" value="zf-RING_2"/>
    <property type="match status" value="1"/>
</dbReference>
<evidence type="ECO:0000256" key="6">
    <source>
        <dbReference type="ARBA" id="ARBA00022679"/>
    </source>
</evidence>
<evidence type="ECO:0000256" key="13">
    <source>
        <dbReference type="ARBA" id="ARBA00022989"/>
    </source>
</evidence>
<dbReference type="InterPro" id="IPR058051">
    <property type="entry name" value="Znf_RING_synoviolin"/>
</dbReference>
<dbReference type="Proteomes" id="UP000001876">
    <property type="component" value="Unassembled WGS sequence"/>
</dbReference>
<evidence type="ECO:0000256" key="3">
    <source>
        <dbReference type="ARBA" id="ARBA00004906"/>
    </source>
</evidence>
<keyword evidence="14 16" id="KW-0472">Membrane</keyword>
<dbReference type="SMART" id="SM00184">
    <property type="entry name" value="RING"/>
    <property type="match status" value="1"/>
</dbReference>
<dbReference type="OrthoDB" id="7759664at2759"/>
<keyword evidence="8" id="KW-0479">Metal-binding</keyword>
<feature type="transmembrane region" description="Helical" evidence="16">
    <location>
        <begin position="220"/>
        <end position="239"/>
    </location>
</feature>
<name>C1MHZ0_MICPC</name>
<evidence type="ECO:0000256" key="7">
    <source>
        <dbReference type="ARBA" id="ARBA00022692"/>
    </source>
</evidence>
<dbReference type="EMBL" id="GG663735">
    <property type="protein sequence ID" value="EEH60827.1"/>
    <property type="molecule type" value="Genomic_DNA"/>
</dbReference>
<evidence type="ECO:0000313" key="19">
    <source>
        <dbReference type="Proteomes" id="UP000001876"/>
    </source>
</evidence>
<dbReference type="GO" id="GO:0061630">
    <property type="term" value="F:ubiquitin protein ligase activity"/>
    <property type="evidence" value="ECO:0007669"/>
    <property type="project" value="UniProtKB-EC"/>
</dbReference>
<keyword evidence="6" id="KW-0808">Transferase</keyword>
<evidence type="ECO:0000256" key="5">
    <source>
        <dbReference type="ARBA" id="ARBA00012483"/>
    </source>
</evidence>